<evidence type="ECO:0000256" key="3">
    <source>
        <dbReference type="RuleBase" id="RU003560"/>
    </source>
</evidence>
<protein>
    <submittedName>
        <fullName evidence="4">Adenosylmethionine-8-amino-7-oxononanoate aminotransferase</fullName>
    </submittedName>
</protein>
<name>A0ABR4LNM6_9EURO</name>
<dbReference type="InterPro" id="IPR015421">
    <property type="entry name" value="PyrdxlP-dep_Trfase_major"/>
</dbReference>
<proteinExistence type="inferred from homology"/>
<dbReference type="SUPFAM" id="SSF53383">
    <property type="entry name" value="PLP-dependent transferases"/>
    <property type="match status" value="1"/>
</dbReference>
<dbReference type="InterPro" id="IPR015422">
    <property type="entry name" value="PyrdxlP-dep_Trfase_small"/>
</dbReference>
<organism evidence="4 5">
    <name type="scientific">Aspergillus lucknowensis</name>
    <dbReference type="NCBI Taxonomy" id="176173"/>
    <lineage>
        <taxon>Eukaryota</taxon>
        <taxon>Fungi</taxon>
        <taxon>Dikarya</taxon>
        <taxon>Ascomycota</taxon>
        <taxon>Pezizomycotina</taxon>
        <taxon>Eurotiomycetes</taxon>
        <taxon>Eurotiomycetidae</taxon>
        <taxon>Eurotiales</taxon>
        <taxon>Aspergillaceae</taxon>
        <taxon>Aspergillus</taxon>
        <taxon>Aspergillus subgen. Nidulantes</taxon>
    </lineage>
</organism>
<dbReference type="PANTHER" id="PTHR43094:SF1">
    <property type="entry name" value="AMINOTRANSFERASE CLASS-III"/>
    <property type="match status" value="1"/>
</dbReference>
<comment type="caution">
    <text evidence="4">The sequence shown here is derived from an EMBL/GenBank/DDBJ whole genome shotgun (WGS) entry which is preliminary data.</text>
</comment>
<dbReference type="Gene3D" id="3.40.640.10">
    <property type="entry name" value="Type I PLP-dependent aspartate aminotransferase-like (Major domain)"/>
    <property type="match status" value="1"/>
</dbReference>
<dbReference type="GeneID" id="98148266"/>
<evidence type="ECO:0000256" key="1">
    <source>
        <dbReference type="ARBA" id="ARBA00008954"/>
    </source>
</evidence>
<keyword evidence="2 3" id="KW-0663">Pyridoxal phosphate</keyword>
<evidence type="ECO:0000313" key="4">
    <source>
        <dbReference type="EMBL" id="KAL2866134.1"/>
    </source>
</evidence>
<sequence length="469" mass="50789">MSQEPHPEPHPEPSLLHRSLLQLPHTVTHAKGSYLHLSTGRAILDGCGGAAVAILGHGHPDVLTATAAQMHQVSYVHTLSYTTSAAEDLARAVLDRENCPSYAHGLVRAFFVGSGSEANDAAMKLARQYHFELGHGHTTRKVYVSRRGGYHGNTIGAMSISGNVARKKPYLDTVLGNVSLVSPAFAYRFQRVDEGESEEMYAARLVREVEEEFVRVGPENVVMFSGETVVGATTGCVAAPRGYWRGIRELCSRYGILLHLDEVMCGAGRTGSYFAFEREGICPDIVTLGKGLGGGYIPVAAMLVSGGVVDVLRRGSSVFNHGHTYQAHPVACAAALAVQRVLRRERLVERCAVQGGKLEGLLREAFGGSRYVGDIRGRGLFWALEFVRDRKSKEPFDPEIGFGAAVQEKAFELGVAVYPGAGTVDGERGDHVILAPPYNVTDEELGMLVETLKRAYDAVEQQVRSKSQT</sequence>
<keyword evidence="4" id="KW-0808">Transferase</keyword>
<keyword evidence="4" id="KW-0032">Aminotransferase</keyword>
<accession>A0ABR4LNM6</accession>
<dbReference type="PROSITE" id="PS00600">
    <property type="entry name" value="AA_TRANSFER_CLASS_3"/>
    <property type="match status" value="1"/>
</dbReference>
<gene>
    <name evidence="4" type="ORF">BJX67DRAFT_382234</name>
</gene>
<dbReference type="Proteomes" id="UP001610432">
    <property type="component" value="Unassembled WGS sequence"/>
</dbReference>
<dbReference type="InterPro" id="IPR049704">
    <property type="entry name" value="Aminotrans_3_PPA_site"/>
</dbReference>
<dbReference type="InterPro" id="IPR005814">
    <property type="entry name" value="Aminotrans_3"/>
</dbReference>
<dbReference type="GO" id="GO:0008483">
    <property type="term" value="F:transaminase activity"/>
    <property type="evidence" value="ECO:0007669"/>
    <property type="project" value="UniProtKB-KW"/>
</dbReference>
<evidence type="ECO:0000256" key="2">
    <source>
        <dbReference type="ARBA" id="ARBA00022898"/>
    </source>
</evidence>
<dbReference type="Pfam" id="PF00202">
    <property type="entry name" value="Aminotran_3"/>
    <property type="match status" value="1"/>
</dbReference>
<dbReference type="EMBL" id="JBFXLQ010000027">
    <property type="protein sequence ID" value="KAL2866134.1"/>
    <property type="molecule type" value="Genomic_DNA"/>
</dbReference>
<dbReference type="Gene3D" id="3.90.1150.10">
    <property type="entry name" value="Aspartate Aminotransferase, domain 1"/>
    <property type="match status" value="1"/>
</dbReference>
<evidence type="ECO:0000313" key="5">
    <source>
        <dbReference type="Proteomes" id="UP001610432"/>
    </source>
</evidence>
<comment type="similarity">
    <text evidence="1 3">Belongs to the class-III pyridoxal-phosphate-dependent aminotransferase family.</text>
</comment>
<dbReference type="CDD" id="cd00610">
    <property type="entry name" value="OAT_like"/>
    <property type="match status" value="1"/>
</dbReference>
<dbReference type="NCBIfam" id="NF005685">
    <property type="entry name" value="PRK07483.1"/>
    <property type="match status" value="1"/>
</dbReference>
<dbReference type="RefSeq" id="XP_070885113.1">
    <property type="nucleotide sequence ID" value="XM_071033194.1"/>
</dbReference>
<dbReference type="InterPro" id="IPR015424">
    <property type="entry name" value="PyrdxlP-dep_Trfase"/>
</dbReference>
<dbReference type="PANTHER" id="PTHR43094">
    <property type="entry name" value="AMINOTRANSFERASE"/>
    <property type="match status" value="1"/>
</dbReference>
<reference evidence="4 5" key="1">
    <citation type="submission" date="2024-07" db="EMBL/GenBank/DDBJ databases">
        <title>Section-level genome sequencing and comparative genomics of Aspergillus sections Usti and Cavernicolus.</title>
        <authorList>
            <consortium name="Lawrence Berkeley National Laboratory"/>
            <person name="Nybo J.L."/>
            <person name="Vesth T.C."/>
            <person name="Theobald S."/>
            <person name="Frisvad J.C."/>
            <person name="Larsen T.O."/>
            <person name="Kjaerboelling I."/>
            <person name="Rothschild-Mancinelli K."/>
            <person name="Lyhne E.K."/>
            <person name="Kogle M.E."/>
            <person name="Barry K."/>
            <person name="Clum A."/>
            <person name="Na H."/>
            <person name="Ledsgaard L."/>
            <person name="Lin J."/>
            <person name="Lipzen A."/>
            <person name="Kuo A."/>
            <person name="Riley R."/>
            <person name="Mondo S."/>
            <person name="Labutti K."/>
            <person name="Haridas S."/>
            <person name="Pangalinan J."/>
            <person name="Salamov A.A."/>
            <person name="Simmons B.A."/>
            <person name="Magnuson J.K."/>
            <person name="Chen J."/>
            <person name="Drula E."/>
            <person name="Henrissat B."/>
            <person name="Wiebenga A."/>
            <person name="Lubbers R.J."/>
            <person name="Gomes A.C."/>
            <person name="Macurrencykelacurrency M.R."/>
            <person name="Stajich J."/>
            <person name="Grigoriev I.V."/>
            <person name="Mortensen U.H."/>
            <person name="De Vries R.P."/>
            <person name="Baker S.E."/>
            <person name="Andersen M.R."/>
        </authorList>
    </citation>
    <scope>NUCLEOTIDE SEQUENCE [LARGE SCALE GENOMIC DNA]</scope>
    <source>
        <strain evidence="4 5">CBS 449.75</strain>
    </source>
</reference>
<keyword evidence="5" id="KW-1185">Reference proteome</keyword>